<dbReference type="PANTHER" id="PTHR16897:SF2">
    <property type="entry name" value="OS03G0226600 PROTEIN"/>
    <property type="match status" value="1"/>
</dbReference>
<gene>
    <name evidence="1" type="ORF">MAR_033450</name>
</gene>
<dbReference type="PANTHER" id="PTHR16897">
    <property type="entry name" value="OS10G0105400 PROTEIN"/>
    <property type="match status" value="1"/>
</dbReference>
<dbReference type="SUPFAM" id="SSF49265">
    <property type="entry name" value="Fibronectin type III"/>
    <property type="match status" value="1"/>
</dbReference>
<sequence length="910" mass="101260">MDFIDGIKDGTEFFIIAKAVNRAGLVSSLESKHFVMDKSPPISGVVLDGTTDCSTGTDKNYQTAGTLIEGCWNHLNDSESGILNYFVGLGTRPFLNDIKIMTDVGLNTFIRWNGSFRYGTKYHINVRACNKANLCTDVTSNGIVLDNSPPVEGIVYVGSNNRHQKSIGSSSSVHGQWQGFEDPQSGIHRFKTCIGTKRFACDVIPIKDVLLQSHFIWTDVILPENVDLFATIIAYNNAGKYVNQSSDSFRIDTSPPNLLEKPKISRDYTSLQNGKAQFDDSILRLTWKFEDKESSITKHIISLKTHHEGHVPINHLITGNVENITIILEDGNRLYSGDEYYMTVSSCNQADHCSEAVSDSILIDHSPPITGGFRQPMTWSGFKASNDTFITNLALSFYGFSDQESGVKAYYLTAGLNYSSSELLSLIHRKKATANDDFETTNATVTLKAKLKNGDKIILSAWAENHAGLNSSIARVTVVAMENSNTLEGVLEVEKHSCDVHYCNNDCTCAVVGKPCTKTEHSVECSKLDVSIATNRGYPIVHVIAGLSKTHQDISPSSSCLAASWDVSFSRLLYKIHRFEWSMGLYNYSFGEGIFDNDVMPWKDVGKNKQVIHCLERDRRLQHGAKYVIYVRAWYSSFEYSDFSSPIVTIDHTPPKVKRGKFIKDADTTCYKDFDVIDWNDTITGCWENVFQETQGHITHYTVSLGTTINGSDIVPYTNVQLSTQYTFDDLRLTHGTRVFITVTAYNNAGLHVTISSDGFIVDIDNPTAGVIFNTEHHQDSKFQNPGKGIRSSWHGFVDTSAGIKTYAAVMIDTQVTDYDNLTFKYTGLQTQIQFKDVNIKQGNTYKVLVKAFDSAGHMSRIAESSEFVVDTTPPAGFVCGSYQTVVDRNSIKMEKEIAFSIQQPIGNVY</sequence>
<accession>A0ABY7GCD1</accession>
<protein>
    <submittedName>
        <fullName evidence="1">Uncharacterized protein</fullName>
    </submittedName>
</protein>
<evidence type="ECO:0000313" key="1">
    <source>
        <dbReference type="EMBL" id="WAR30908.1"/>
    </source>
</evidence>
<proteinExistence type="predicted"/>
<keyword evidence="2" id="KW-1185">Reference proteome</keyword>
<reference evidence="1" key="1">
    <citation type="submission" date="2022-11" db="EMBL/GenBank/DDBJ databases">
        <title>Centuries of genome instability and evolution in soft-shell clam transmissible cancer (bioRxiv).</title>
        <authorList>
            <person name="Hart S.F.M."/>
            <person name="Yonemitsu M.A."/>
            <person name="Giersch R.M."/>
            <person name="Beal B.F."/>
            <person name="Arriagada G."/>
            <person name="Davis B.W."/>
            <person name="Ostrander E.A."/>
            <person name="Goff S.P."/>
            <person name="Metzger M.J."/>
        </authorList>
    </citation>
    <scope>NUCLEOTIDE SEQUENCE</scope>
    <source>
        <strain evidence="1">MELC-2E11</strain>
        <tissue evidence="1">Siphon/mantle</tissue>
    </source>
</reference>
<dbReference type="EMBL" id="CP111028">
    <property type="protein sequence ID" value="WAR30908.1"/>
    <property type="molecule type" value="Genomic_DNA"/>
</dbReference>
<organism evidence="1 2">
    <name type="scientific">Mya arenaria</name>
    <name type="common">Soft-shell clam</name>
    <dbReference type="NCBI Taxonomy" id="6604"/>
    <lineage>
        <taxon>Eukaryota</taxon>
        <taxon>Metazoa</taxon>
        <taxon>Spiralia</taxon>
        <taxon>Lophotrochozoa</taxon>
        <taxon>Mollusca</taxon>
        <taxon>Bivalvia</taxon>
        <taxon>Autobranchia</taxon>
        <taxon>Heteroconchia</taxon>
        <taxon>Euheterodonta</taxon>
        <taxon>Imparidentia</taxon>
        <taxon>Neoheterodontei</taxon>
        <taxon>Myida</taxon>
        <taxon>Myoidea</taxon>
        <taxon>Myidae</taxon>
        <taxon>Mya</taxon>
    </lineage>
</organism>
<evidence type="ECO:0000313" key="2">
    <source>
        <dbReference type="Proteomes" id="UP001164746"/>
    </source>
</evidence>
<dbReference type="InterPro" id="IPR036116">
    <property type="entry name" value="FN3_sf"/>
</dbReference>
<name>A0ABY7GCD1_MYAAR</name>
<dbReference type="Proteomes" id="UP001164746">
    <property type="component" value="Chromosome 17"/>
</dbReference>